<evidence type="ECO:0000256" key="1">
    <source>
        <dbReference type="SAM" id="MobiDB-lite"/>
    </source>
</evidence>
<dbReference type="AlphaFoldDB" id="A0A8H5C3N0"/>
<sequence>MDVQTQRSPHHDVPGMEHAAQVQSGGTVGKDVRSGQRNKSRNRWKSIAKRVDCSCYDPKATDFTRASLVTTSSPPPPPAQNPNPPNVALPLAITTRNPRHPCDTQSPRTPPTSPNRPAHPQARKATSASPLSQAPAGPSPHNRSPHRTSNTTCSKRPSRFTLAVSRPGPCTGSSSSRAMCHKCRPAYTLYGGVVKGEYGGGELVAVPRP</sequence>
<name>A0A8H5C3N0_9AGAR</name>
<evidence type="ECO:0000313" key="2">
    <source>
        <dbReference type="EMBL" id="KAF5334444.1"/>
    </source>
</evidence>
<gene>
    <name evidence="2" type="ORF">D9611_014477</name>
</gene>
<proteinExistence type="predicted"/>
<feature type="compositionally biased region" description="Basic residues" evidence="1">
    <location>
        <begin position="36"/>
        <end position="48"/>
    </location>
</feature>
<dbReference type="Proteomes" id="UP000541558">
    <property type="component" value="Unassembled WGS sequence"/>
</dbReference>
<comment type="caution">
    <text evidence="2">The sequence shown here is derived from an EMBL/GenBank/DDBJ whole genome shotgun (WGS) entry which is preliminary data.</text>
</comment>
<keyword evidence="3" id="KW-1185">Reference proteome</keyword>
<protein>
    <submittedName>
        <fullName evidence="2">Uncharacterized protein</fullName>
    </submittedName>
</protein>
<feature type="region of interest" description="Disordered" evidence="1">
    <location>
        <begin position="1"/>
        <end position="48"/>
    </location>
</feature>
<evidence type="ECO:0000313" key="3">
    <source>
        <dbReference type="Proteomes" id="UP000541558"/>
    </source>
</evidence>
<dbReference type="EMBL" id="JAACJK010000069">
    <property type="protein sequence ID" value="KAF5334444.1"/>
    <property type="molecule type" value="Genomic_DNA"/>
</dbReference>
<accession>A0A8H5C3N0</accession>
<reference evidence="2 3" key="1">
    <citation type="journal article" date="2020" name="ISME J.">
        <title>Uncovering the hidden diversity of litter-decomposition mechanisms in mushroom-forming fungi.</title>
        <authorList>
            <person name="Floudas D."/>
            <person name="Bentzer J."/>
            <person name="Ahren D."/>
            <person name="Johansson T."/>
            <person name="Persson P."/>
            <person name="Tunlid A."/>
        </authorList>
    </citation>
    <scope>NUCLEOTIDE SEQUENCE [LARGE SCALE GENOMIC DNA]</scope>
    <source>
        <strain evidence="2 3">CBS 175.51</strain>
    </source>
</reference>
<feature type="compositionally biased region" description="Pro residues" evidence="1">
    <location>
        <begin position="73"/>
        <end position="87"/>
    </location>
</feature>
<feature type="region of interest" description="Disordered" evidence="1">
    <location>
        <begin position="66"/>
        <end position="177"/>
    </location>
</feature>
<organism evidence="2 3">
    <name type="scientific">Ephemerocybe angulata</name>
    <dbReference type="NCBI Taxonomy" id="980116"/>
    <lineage>
        <taxon>Eukaryota</taxon>
        <taxon>Fungi</taxon>
        <taxon>Dikarya</taxon>
        <taxon>Basidiomycota</taxon>
        <taxon>Agaricomycotina</taxon>
        <taxon>Agaricomycetes</taxon>
        <taxon>Agaricomycetidae</taxon>
        <taxon>Agaricales</taxon>
        <taxon>Agaricineae</taxon>
        <taxon>Psathyrellaceae</taxon>
        <taxon>Ephemerocybe</taxon>
    </lineage>
</organism>